<protein>
    <submittedName>
        <fullName evidence="2">Uncharacterized protein</fullName>
    </submittedName>
</protein>
<keyword evidence="1" id="KW-0812">Transmembrane</keyword>
<organism evidence="2 3">
    <name type="scientific">Mycena maculata</name>
    <dbReference type="NCBI Taxonomy" id="230809"/>
    <lineage>
        <taxon>Eukaryota</taxon>
        <taxon>Fungi</taxon>
        <taxon>Dikarya</taxon>
        <taxon>Basidiomycota</taxon>
        <taxon>Agaricomycotina</taxon>
        <taxon>Agaricomycetes</taxon>
        <taxon>Agaricomycetidae</taxon>
        <taxon>Agaricales</taxon>
        <taxon>Marasmiineae</taxon>
        <taxon>Mycenaceae</taxon>
        <taxon>Mycena</taxon>
    </lineage>
</organism>
<dbReference type="Proteomes" id="UP001215280">
    <property type="component" value="Unassembled WGS sequence"/>
</dbReference>
<reference evidence="2" key="1">
    <citation type="submission" date="2023-03" db="EMBL/GenBank/DDBJ databases">
        <title>Massive genome expansion in bonnet fungi (Mycena s.s.) driven by repeated elements and novel gene families across ecological guilds.</title>
        <authorList>
            <consortium name="Lawrence Berkeley National Laboratory"/>
            <person name="Harder C.B."/>
            <person name="Miyauchi S."/>
            <person name="Viragh M."/>
            <person name="Kuo A."/>
            <person name="Thoen E."/>
            <person name="Andreopoulos B."/>
            <person name="Lu D."/>
            <person name="Skrede I."/>
            <person name="Drula E."/>
            <person name="Henrissat B."/>
            <person name="Morin E."/>
            <person name="Kohler A."/>
            <person name="Barry K."/>
            <person name="LaButti K."/>
            <person name="Morin E."/>
            <person name="Salamov A."/>
            <person name="Lipzen A."/>
            <person name="Mereny Z."/>
            <person name="Hegedus B."/>
            <person name="Baldrian P."/>
            <person name="Stursova M."/>
            <person name="Weitz H."/>
            <person name="Taylor A."/>
            <person name="Grigoriev I.V."/>
            <person name="Nagy L.G."/>
            <person name="Martin F."/>
            <person name="Kauserud H."/>
        </authorList>
    </citation>
    <scope>NUCLEOTIDE SEQUENCE</scope>
    <source>
        <strain evidence="2">CBHHK188m</strain>
    </source>
</reference>
<dbReference type="AlphaFoldDB" id="A0AAD7KCU9"/>
<proteinExistence type="predicted"/>
<comment type="caution">
    <text evidence="2">The sequence shown here is derived from an EMBL/GenBank/DDBJ whole genome shotgun (WGS) entry which is preliminary data.</text>
</comment>
<keyword evidence="1" id="KW-0472">Membrane</keyword>
<sequence length="201" mass="22931">MPEKLEDLGKYFMRAVSPYMDIGDTFQYGCERRWGIPAAVDTSNTICIPASSVELTVADFLSFFWAEGSYDPDDIDNGLLRAGTILSTKQWDVRSGTYNYEKMFNTVIKLSFGLPDNPWAVETLQWCSVPSRLLEFQLDTLVWSADNDSQSQHLERNFLLVKIKCVLPLLYKGSFAVAYVIFSHFFFLLYADVILLLVISM</sequence>
<dbReference type="EMBL" id="JARJLG010000004">
    <property type="protein sequence ID" value="KAJ7781904.1"/>
    <property type="molecule type" value="Genomic_DNA"/>
</dbReference>
<evidence type="ECO:0000313" key="3">
    <source>
        <dbReference type="Proteomes" id="UP001215280"/>
    </source>
</evidence>
<evidence type="ECO:0000313" key="2">
    <source>
        <dbReference type="EMBL" id="KAJ7781904.1"/>
    </source>
</evidence>
<accession>A0AAD7KCU9</accession>
<feature type="transmembrane region" description="Helical" evidence="1">
    <location>
        <begin position="176"/>
        <end position="199"/>
    </location>
</feature>
<evidence type="ECO:0000256" key="1">
    <source>
        <dbReference type="SAM" id="Phobius"/>
    </source>
</evidence>
<gene>
    <name evidence="2" type="ORF">DFH07DRAFT_764913</name>
</gene>
<keyword evidence="3" id="KW-1185">Reference proteome</keyword>
<keyword evidence="1" id="KW-1133">Transmembrane helix</keyword>
<name>A0AAD7KCU9_9AGAR</name>